<dbReference type="Proteomes" id="UP000321832">
    <property type="component" value="Unassembled WGS sequence"/>
</dbReference>
<protein>
    <submittedName>
        <fullName evidence="1">Uncharacterized protein</fullName>
    </submittedName>
</protein>
<comment type="caution">
    <text evidence="1">The sequence shown here is derived from an EMBL/GenBank/DDBJ whole genome shotgun (WGS) entry which is preliminary data.</text>
</comment>
<dbReference type="AlphaFoldDB" id="A0A5C6U2B5"/>
<proteinExistence type="predicted"/>
<evidence type="ECO:0000313" key="2">
    <source>
        <dbReference type="Proteomes" id="UP000321832"/>
    </source>
</evidence>
<gene>
    <name evidence="1" type="ORF">FSC37_18625</name>
</gene>
<sequence>MPEARVMTGKVTPALSGPSLTDAEVEALGRLDRVRGNGGMKAALLALMLSPKLPGRLTVWREETATVPEAETLRADVNALGPSTRLPCFELLLARMGASPLPDRQALLRSARRVLGPPGLPIDRLMWLAMRRHFGEHPSTRAHGANDPEISRLSIADVLHVAHFSAHRRAWCRAKTLRRAGLVRW</sequence>
<organism evidence="1 2">
    <name type="scientific">Piscinibacter aquaticus</name>
    <dbReference type="NCBI Taxonomy" id="392597"/>
    <lineage>
        <taxon>Bacteria</taxon>
        <taxon>Pseudomonadati</taxon>
        <taxon>Pseudomonadota</taxon>
        <taxon>Betaproteobacteria</taxon>
        <taxon>Burkholderiales</taxon>
        <taxon>Sphaerotilaceae</taxon>
        <taxon>Piscinibacter</taxon>
    </lineage>
</organism>
<evidence type="ECO:0000313" key="1">
    <source>
        <dbReference type="EMBL" id="TXC67037.1"/>
    </source>
</evidence>
<name>A0A5C6U2B5_9BURK</name>
<dbReference type="EMBL" id="VOPW01000001">
    <property type="protein sequence ID" value="TXC67037.1"/>
    <property type="molecule type" value="Genomic_DNA"/>
</dbReference>
<keyword evidence="2" id="KW-1185">Reference proteome</keyword>
<accession>A0A5C6U2B5</accession>
<reference evidence="1 2" key="1">
    <citation type="submission" date="2019-08" db="EMBL/GenBank/DDBJ databases">
        <authorList>
            <person name="Khan S.A."/>
            <person name="Jeon C.O."/>
            <person name="Jeong S.E."/>
        </authorList>
    </citation>
    <scope>NUCLEOTIDE SEQUENCE [LARGE SCALE GENOMIC DNA]</scope>
    <source>
        <strain evidence="2">IMCC1728</strain>
    </source>
</reference>